<dbReference type="AlphaFoldDB" id="A0A316V0B2"/>
<evidence type="ECO:0000313" key="3">
    <source>
        <dbReference type="Proteomes" id="UP000245884"/>
    </source>
</evidence>
<sequence length="139" mass="15499">MPPVKMLSFRLYLFFMLAFLSITTLGSFDLVKRHCGTCYHDILVVGPVKEWHVDPQPGHYGYEGAICTGNGYGFGPCKFRVQGDFIARINVQCTNGKGGLIDLDFKKQGCSDARPQGKIKGRFDGPVDKKNVGYIVECW</sequence>
<dbReference type="RefSeq" id="XP_025364603.1">
    <property type="nucleotide sequence ID" value="XM_025507917.1"/>
</dbReference>
<dbReference type="EMBL" id="KZ819662">
    <property type="protein sequence ID" value="PWN29991.1"/>
    <property type="molecule type" value="Genomic_DNA"/>
</dbReference>
<gene>
    <name evidence="2" type="ORF">BDZ90DRAFT_257100</name>
</gene>
<evidence type="ECO:0000313" key="2">
    <source>
        <dbReference type="EMBL" id="PWN29991.1"/>
    </source>
</evidence>
<keyword evidence="3" id="KW-1185">Reference proteome</keyword>
<dbReference type="GeneID" id="37029740"/>
<evidence type="ECO:0000256" key="1">
    <source>
        <dbReference type="SAM" id="SignalP"/>
    </source>
</evidence>
<organism evidence="2 3">
    <name type="scientific">Jaminaea rosea</name>
    <dbReference type="NCBI Taxonomy" id="1569628"/>
    <lineage>
        <taxon>Eukaryota</taxon>
        <taxon>Fungi</taxon>
        <taxon>Dikarya</taxon>
        <taxon>Basidiomycota</taxon>
        <taxon>Ustilaginomycotina</taxon>
        <taxon>Exobasidiomycetes</taxon>
        <taxon>Microstromatales</taxon>
        <taxon>Microstromatales incertae sedis</taxon>
        <taxon>Jaminaea</taxon>
    </lineage>
</organism>
<dbReference type="Proteomes" id="UP000245884">
    <property type="component" value="Unassembled WGS sequence"/>
</dbReference>
<feature type="chain" id="PRO_5016273689" evidence="1">
    <location>
        <begin position="27"/>
        <end position="139"/>
    </location>
</feature>
<name>A0A316V0B2_9BASI</name>
<accession>A0A316V0B2</accession>
<reference evidence="2 3" key="1">
    <citation type="journal article" date="2018" name="Mol. Biol. Evol.">
        <title>Broad Genomic Sampling Reveals a Smut Pathogenic Ancestry of the Fungal Clade Ustilaginomycotina.</title>
        <authorList>
            <person name="Kijpornyongpan T."/>
            <person name="Mondo S.J."/>
            <person name="Barry K."/>
            <person name="Sandor L."/>
            <person name="Lee J."/>
            <person name="Lipzen A."/>
            <person name="Pangilinan J."/>
            <person name="LaButti K."/>
            <person name="Hainaut M."/>
            <person name="Henrissat B."/>
            <person name="Grigoriev I.V."/>
            <person name="Spatafora J.W."/>
            <person name="Aime M.C."/>
        </authorList>
    </citation>
    <scope>NUCLEOTIDE SEQUENCE [LARGE SCALE GENOMIC DNA]</scope>
    <source>
        <strain evidence="2 3">MCA 5214</strain>
    </source>
</reference>
<proteinExistence type="predicted"/>
<keyword evidence="1" id="KW-0732">Signal</keyword>
<protein>
    <submittedName>
        <fullName evidence="2">Uncharacterized protein</fullName>
    </submittedName>
</protein>
<feature type="signal peptide" evidence="1">
    <location>
        <begin position="1"/>
        <end position="26"/>
    </location>
</feature>